<dbReference type="Pfam" id="PF00753">
    <property type="entry name" value="Lactamase_B"/>
    <property type="match status" value="1"/>
</dbReference>
<dbReference type="Gene3D" id="3.60.15.10">
    <property type="entry name" value="Ribonuclease Z/Hydroxyacylglutathione hydrolase-like"/>
    <property type="match status" value="1"/>
</dbReference>
<name>A0ABW6JVT4_9BACI</name>
<comment type="caution">
    <text evidence="2">The sequence shown here is derived from an EMBL/GenBank/DDBJ whole genome shotgun (WGS) entry which is preliminary data.</text>
</comment>
<dbReference type="InterPro" id="IPR001279">
    <property type="entry name" value="Metallo-B-lactamas"/>
</dbReference>
<dbReference type="InterPro" id="IPR036866">
    <property type="entry name" value="RibonucZ/Hydroxyglut_hydro"/>
</dbReference>
<dbReference type="PANTHER" id="PTHR42951">
    <property type="entry name" value="METALLO-BETA-LACTAMASE DOMAIN-CONTAINING"/>
    <property type="match status" value="1"/>
</dbReference>
<evidence type="ECO:0000313" key="2">
    <source>
        <dbReference type="EMBL" id="MFE8695982.1"/>
    </source>
</evidence>
<feature type="domain" description="Metallo-beta-lactamase" evidence="1">
    <location>
        <begin position="23"/>
        <end position="220"/>
    </location>
</feature>
<sequence>MQSLVKLSDRLFYLPPYQKTDRPILAAVVGDHYTLLIDAGNSSSHANLFKKQLASYHITGDMLALTHWHWDHVFGLCEMNMPSIANSITYDKIKELQELSWEDKQLDERVEAGIEIPFCADAIKLELGSKREVIIPDPTILFEKQIKLNIGGVTCIIEHVGGDHSSDSNLIYIEEEKALFLGDCLYANMYAEKWHYTIEKMNKLLEKIEGYDATYFFLSHHPAPLTKDEFSSFVSLLKTSAELTKKHKGKLEEITAEMSSIFGRELTEDDLEIIEYFVNGFEQT</sequence>
<keyword evidence="3" id="KW-1185">Reference proteome</keyword>
<accession>A0ABW6JVT4</accession>
<protein>
    <submittedName>
        <fullName evidence="2">MBL fold metallo-hydrolase</fullName>
    </submittedName>
</protein>
<dbReference type="Proteomes" id="UP001601058">
    <property type="component" value="Unassembled WGS sequence"/>
</dbReference>
<organism evidence="2 3">
    <name type="scientific">Cytobacillus mangrovibacter</name>
    <dbReference type="NCBI Taxonomy" id="3299024"/>
    <lineage>
        <taxon>Bacteria</taxon>
        <taxon>Bacillati</taxon>
        <taxon>Bacillota</taxon>
        <taxon>Bacilli</taxon>
        <taxon>Bacillales</taxon>
        <taxon>Bacillaceae</taxon>
        <taxon>Cytobacillus</taxon>
    </lineage>
</organism>
<dbReference type="RefSeq" id="WP_389217125.1">
    <property type="nucleotide sequence ID" value="NZ_JBIACJ010000003.1"/>
</dbReference>
<dbReference type="PANTHER" id="PTHR42951:SF4">
    <property type="entry name" value="ACYL-COENZYME A THIOESTERASE MBLAC2"/>
    <property type="match status" value="1"/>
</dbReference>
<evidence type="ECO:0000313" key="3">
    <source>
        <dbReference type="Proteomes" id="UP001601058"/>
    </source>
</evidence>
<proteinExistence type="predicted"/>
<dbReference type="EMBL" id="JBIACJ010000003">
    <property type="protein sequence ID" value="MFE8695982.1"/>
    <property type="molecule type" value="Genomic_DNA"/>
</dbReference>
<evidence type="ECO:0000259" key="1">
    <source>
        <dbReference type="SMART" id="SM00849"/>
    </source>
</evidence>
<dbReference type="SMART" id="SM00849">
    <property type="entry name" value="Lactamase_B"/>
    <property type="match status" value="1"/>
</dbReference>
<dbReference type="SUPFAM" id="SSF56281">
    <property type="entry name" value="Metallo-hydrolase/oxidoreductase"/>
    <property type="match status" value="1"/>
</dbReference>
<gene>
    <name evidence="2" type="ORF">ACFYKT_06420</name>
</gene>
<dbReference type="InterPro" id="IPR050855">
    <property type="entry name" value="NDM-1-like"/>
</dbReference>
<reference evidence="2 3" key="1">
    <citation type="submission" date="2024-08" db="EMBL/GenBank/DDBJ databases">
        <title>Two novel Cytobacillus novel species.</title>
        <authorList>
            <person name="Liu G."/>
        </authorList>
    </citation>
    <scope>NUCLEOTIDE SEQUENCE [LARGE SCALE GENOMIC DNA]</scope>
    <source>
        <strain evidence="2 3">FJAT-53684</strain>
    </source>
</reference>